<proteinExistence type="predicted"/>
<reference evidence="1 2" key="1">
    <citation type="submission" date="2019-03" db="EMBL/GenBank/DDBJ databases">
        <title>New insights into Acidothiobacillus thiooxidans sulfur metabolism through coupled gene expression, solution geochemistry, microscopy and spectroscopy analyses.</title>
        <authorList>
            <person name="Camacho D."/>
            <person name="Frazao R."/>
            <person name="Fouillen A."/>
            <person name="Nanci A."/>
            <person name="Lang B.F."/>
            <person name="Apte S.C."/>
            <person name="Baron C."/>
            <person name="Warren L.A."/>
        </authorList>
    </citation>
    <scope>NUCLEOTIDE SEQUENCE [LARGE SCALE GENOMIC DNA]</scope>
    <source>
        <strain evidence="1 2">ATCC 19377</strain>
    </source>
</reference>
<comment type="caution">
    <text evidence="1">The sequence shown here is derived from an EMBL/GenBank/DDBJ whole genome shotgun (WGS) entry which is preliminary data.</text>
</comment>
<protein>
    <submittedName>
        <fullName evidence="1">Uncharacterized protein</fullName>
    </submittedName>
</protein>
<gene>
    <name evidence="1" type="ORF">DLNHIDIE_00024</name>
</gene>
<organism evidence="1 2">
    <name type="scientific">Acidithiobacillus thiooxidans ATCC 19377</name>
    <dbReference type="NCBI Taxonomy" id="637390"/>
    <lineage>
        <taxon>Bacteria</taxon>
        <taxon>Pseudomonadati</taxon>
        <taxon>Pseudomonadota</taxon>
        <taxon>Acidithiobacillia</taxon>
        <taxon>Acidithiobacillales</taxon>
        <taxon>Acidithiobacillaceae</taxon>
        <taxon>Acidithiobacillus</taxon>
    </lineage>
</organism>
<dbReference type="Proteomes" id="UP000315403">
    <property type="component" value="Unassembled WGS sequence"/>
</dbReference>
<name>A0A543Q1H7_ACITH</name>
<dbReference type="EMBL" id="SZUV01000001">
    <property type="protein sequence ID" value="TQN50187.1"/>
    <property type="molecule type" value="Genomic_DNA"/>
</dbReference>
<sequence length="58" mass="6217">MIQTAHFGYGFHANHSSFLPANPAGYQVVNLNAVFHPILATFARLCLGASQYVLVPSG</sequence>
<accession>A0A543Q1H7</accession>
<evidence type="ECO:0000313" key="1">
    <source>
        <dbReference type="EMBL" id="TQN50187.1"/>
    </source>
</evidence>
<evidence type="ECO:0000313" key="2">
    <source>
        <dbReference type="Proteomes" id="UP000315403"/>
    </source>
</evidence>
<dbReference type="AlphaFoldDB" id="A0A543Q1H7"/>